<dbReference type="AlphaFoldDB" id="T0JNA0"/>
<organism evidence="5 6">
    <name type="scientific">Colletotrichum gloeosporioides (strain Cg-14)</name>
    <name type="common">Anthracnose fungus</name>
    <name type="synonym">Glomerella cingulata</name>
    <dbReference type="NCBI Taxonomy" id="1237896"/>
    <lineage>
        <taxon>Eukaryota</taxon>
        <taxon>Fungi</taxon>
        <taxon>Dikarya</taxon>
        <taxon>Ascomycota</taxon>
        <taxon>Pezizomycotina</taxon>
        <taxon>Sordariomycetes</taxon>
        <taxon>Hypocreomycetidae</taxon>
        <taxon>Glomerellales</taxon>
        <taxon>Glomerellaceae</taxon>
        <taxon>Colletotrichum</taxon>
        <taxon>Colletotrichum gloeosporioides species complex</taxon>
    </lineage>
</organism>
<dbReference type="Gene3D" id="3.40.50.300">
    <property type="entry name" value="P-loop containing nucleotide triphosphate hydrolases"/>
    <property type="match status" value="1"/>
</dbReference>
<feature type="region of interest" description="Disordered" evidence="2">
    <location>
        <begin position="401"/>
        <end position="434"/>
    </location>
</feature>
<dbReference type="Proteomes" id="UP000015530">
    <property type="component" value="Unassembled WGS sequence"/>
</dbReference>
<dbReference type="InterPro" id="IPR027417">
    <property type="entry name" value="P-loop_NTPase"/>
</dbReference>
<keyword evidence="1" id="KW-0175">Coiled coil</keyword>
<evidence type="ECO:0000256" key="1">
    <source>
        <dbReference type="SAM" id="Coils"/>
    </source>
</evidence>
<protein>
    <recommendedName>
        <fullName evidence="7">Tat pathway signal sequence</fullName>
    </recommendedName>
</protein>
<reference evidence="6" key="1">
    <citation type="journal article" date="2013" name="Mol. Plant Microbe Interact.">
        <title>Global aspects of pacC regulation of pathogenicity genes in Colletotrichum gloeosporioides as revealed by transcriptome analysis.</title>
        <authorList>
            <person name="Alkan N."/>
            <person name="Meng X."/>
            <person name="Friedlander G."/>
            <person name="Reuveni E."/>
            <person name="Sukno S."/>
            <person name="Sherman A."/>
            <person name="Thon M."/>
            <person name="Fluhr R."/>
            <person name="Prusky D."/>
        </authorList>
    </citation>
    <scope>NUCLEOTIDE SEQUENCE [LARGE SCALE GENOMIC DNA]</scope>
    <source>
        <strain evidence="6">Cg-14</strain>
    </source>
</reference>
<dbReference type="InterPro" id="IPR045063">
    <property type="entry name" value="Dynamin_N"/>
</dbReference>
<dbReference type="STRING" id="1237896.T0JNA0"/>
<dbReference type="HOGENOM" id="CLU_005249_4_1_1"/>
<feature type="domain" description="DUF7605" evidence="4">
    <location>
        <begin position="653"/>
        <end position="804"/>
    </location>
</feature>
<accession>T0JNA0</accession>
<sequence>MGQVKTEIKTEPDVSGGSRPSANMIFSILNRLKREKDPKVWEKHVGKVLPILDKLKPVCESIACSSKLNVEIKTAASNWLKNIDDVRERASRTNKIIIGVFGNTGDGKSSTINALLGEGSLLPTNCMRACTACVTEIAYNHDDDSEKPYRAEIDFVCAEVWQREIETFLKELAVNNDGFEDDDENPDTEAVKSVARARAVYANMDIEVLHGSTVPELMRHPNVHEVLGATRHFKASSGEELRFLIEPYVDSSDKDDEDAIGFWPMVKAVRIFTRAKALSNGVTIVDLPGSHDADAARASIASDYMKSCAGIWIVSPIHRAVDNKAAKDLMSDAFKRQLRIDGSFSNVTFICSKTDQLSVEDAVKNFKNKLDADTKSYWEKSKGCNKKIKFLEKEIRELRTKGHSALTSDDDSDMEPSAKRRKTDSSEKGEKTDNKLANKIKELAKVKAKRSRLVEEVTMACIQKRNDISCETLQGYFGRILNEAQQHLEAANRADSGLEFDDVAELPVFCTSSLAYQRLEGLSDGDADSVIGFNNVEDTEIPALQKHAQSLTEKLRIGKNREVLAGVCQILNSISLWTQNIPDFAAALDADTLNSLLANFETEMMSETDKCVEDLRQSLDEGLLCKMVELGIESKAKAGDVAMGWFTSSGNGGVHHSTLKATFVRGGVWKALDLNEELLQEYSSKVLEDWVETFRMVIPSSLDDFLLEILPQLKSFHKVIMDQIGEDEGGEVMATQRLREQLELHKETIKRLIAQSKVNVNEAQKKASREPLQVVKENMQPAYFDCMNMKGPGCTKRMKASMNVFMHARKDEMFQKAMSTPTETLEEAINAVVEKVESAVKTISQTMRTDYTIALAKREESSRREEADFKKDMMGVLELAEPLLK</sequence>
<gene>
    <name evidence="5" type="ORF">CGLO_16575</name>
</gene>
<dbReference type="InterPro" id="IPR056024">
    <property type="entry name" value="DUF7605"/>
</dbReference>
<comment type="caution">
    <text evidence="5">The sequence shown here is derived from an EMBL/GenBank/DDBJ whole genome shotgun (WGS) entry which is preliminary data.</text>
</comment>
<evidence type="ECO:0008006" key="7">
    <source>
        <dbReference type="Google" id="ProtNLM"/>
    </source>
</evidence>
<evidence type="ECO:0000313" key="6">
    <source>
        <dbReference type="Proteomes" id="UP000015530"/>
    </source>
</evidence>
<proteinExistence type="predicted"/>
<evidence type="ECO:0000313" key="5">
    <source>
        <dbReference type="EMBL" id="EQB44662.1"/>
    </source>
</evidence>
<feature type="domain" description="Dynamin N-terminal" evidence="3">
    <location>
        <begin position="98"/>
        <end position="338"/>
    </location>
</feature>
<feature type="coiled-coil region" evidence="1">
    <location>
        <begin position="735"/>
        <end position="766"/>
    </location>
</feature>
<dbReference type="OMA" id="TPRDYED"/>
<dbReference type="PANTHER" id="PTHR36681">
    <property type="entry name" value="NUCLEAR GTPASE, GERMINAL CENTER-ASSOCIATED, TANDEM DUPLICATE 3"/>
    <property type="match status" value="1"/>
</dbReference>
<dbReference type="OrthoDB" id="3598281at2759"/>
<dbReference type="Pfam" id="PF24564">
    <property type="entry name" value="DUF7605"/>
    <property type="match status" value="1"/>
</dbReference>
<evidence type="ECO:0000259" key="3">
    <source>
        <dbReference type="Pfam" id="PF00350"/>
    </source>
</evidence>
<dbReference type="Pfam" id="PF00350">
    <property type="entry name" value="Dynamin_N"/>
    <property type="match status" value="1"/>
</dbReference>
<dbReference type="PANTHER" id="PTHR36681:SF3">
    <property type="entry name" value="NUCLEAR GTPASE, GERMINAL CENTER-ASSOCIATED, TANDEM DUPLICATE 3"/>
    <property type="match status" value="1"/>
</dbReference>
<evidence type="ECO:0000259" key="4">
    <source>
        <dbReference type="Pfam" id="PF24564"/>
    </source>
</evidence>
<dbReference type="EMBL" id="AMYD01003934">
    <property type="protein sequence ID" value="EQB44662.1"/>
    <property type="molecule type" value="Genomic_DNA"/>
</dbReference>
<dbReference type="SUPFAM" id="SSF52540">
    <property type="entry name" value="P-loop containing nucleoside triphosphate hydrolases"/>
    <property type="match status" value="1"/>
</dbReference>
<name>T0JNA0_COLGC</name>
<feature type="compositionally biased region" description="Basic and acidic residues" evidence="2">
    <location>
        <begin position="423"/>
        <end position="434"/>
    </location>
</feature>
<evidence type="ECO:0000256" key="2">
    <source>
        <dbReference type="SAM" id="MobiDB-lite"/>
    </source>
</evidence>